<dbReference type="InterPro" id="IPR005135">
    <property type="entry name" value="Endo/exonuclease/phosphatase"/>
</dbReference>
<dbReference type="InterPro" id="IPR036691">
    <property type="entry name" value="Endo/exonu/phosph_ase_sf"/>
</dbReference>
<dbReference type="PANTHER" id="PTHR43250:SF2">
    <property type="entry name" value="EXODEOXYRIBONUCLEASE III"/>
    <property type="match status" value="1"/>
</dbReference>
<sequence length="281" mass="31309">MIIATWNVNSLKARLTHVLDWLGEAKPDIVLLQELKLETDRFPAAEIEAAGYHAVAHGQKTYNGVAILARAPIRDVTRGLPGFDDDQARWIEGTVALGDRDIRVASLYLPNGQSVTSEKFPYKLRFLDAFEAHARTMLADAARPAVIGGDFNIAPEAVDLYDPKGWAGDVLFHPEERRRYRAVLHQGWTDAFRALHAEAGRYSWWDYRAGMWQKDHGLRIDHLLLSPEAADRLEASDIDRSPRGREKASDHTPVWVRLADSMPAGAPYGPPDELIETAAAG</sequence>
<evidence type="ECO:0000259" key="7">
    <source>
        <dbReference type="Pfam" id="PF03372"/>
    </source>
</evidence>
<evidence type="ECO:0000256" key="5">
    <source>
        <dbReference type="ARBA" id="ARBA00022842"/>
    </source>
</evidence>
<protein>
    <submittedName>
        <fullName evidence="8">Exodeoxyribonuclease III</fullName>
    </submittedName>
</protein>
<feature type="domain" description="Endonuclease/exonuclease/phosphatase" evidence="7">
    <location>
        <begin position="4"/>
        <end position="251"/>
    </location>
</feature>
<feature type="region of interest" description="Disordered" evidence="6">
    <location>
        <begin position="235"/>
        <end position="281"/>
    </location>
</feature>
<dbReference type="InterPro" id="IPR020847">
    <property type="entry name" value="AP_endonuclease_F1_BS"/>
</dbReference>
<dbReference type="CDD" id="cd09086">
    <property type="entry name" value="ExoIII-like_AP-endo"/>
    <property type="match status" value="1"/>
</dbReference>
<keyword evidence="9" id="KW-1185">Reference proteome</keyword>
<dbReference type="PROSITE" id="PS51435">
    <property type="entry name" value="AP_NUCLEASE_F1_4"/>
    <property type="match status" value="1"/>
</dbReference>
<evidence type="ECO:0000256" key="3">
    <source>
        <dbReference type="ARBA" id="ARBA00022723"/>
    </source>
</evidence>
<accession>A0ABQ1I8U6</accession>
<dbReference type="Proteomes" id="UP000603352">
    <property type="component" value="Unassembled WGS sequence"/>
</dbReference>
<dbReference type="NCBIfam" id="TIGR00633">
    <property type="entry name" value="xth"/>
    <property type="match status" value="1"/>
</dbReference>
<dbReference type="EMBL" id="BMDZ01000003">
    <property type="protein sequence ID" value="GGB26918.1"/>
    <property type="molecule type" value="Genomic_DNA"/>
</dbReference>
<dbReference type="Pfam" id="PF03372">
    <property type="entry name" value="Exo_endo_phos"/>
    <property type="match status" value="1"/>
</dbReference>
<dbReference type="SUPFAM" id="SSF56219">
    <property type="entry name" value="DNase I-like"/>
    <property type="match status" value="1"/>
</dbReference>
<reference evidence="9" key="1">
    <citation type="journal article" date="2019" name="Int. J. Syst. Evol. Microbiol.">
        <title>The Global Catalogue of Microorganisms (GCM) 10K type strain sequencing project: providing services to taxonomists for standard genome sequencing and annotation.</title>
        <authorList>
            <consortium name="The Broad Institute Genomics Platform"/>
            <consortium name="The Broad Institute Genome Sequencing Center for Infectious Disease"/>
            <person name="Wu L."/>
            <person name="Ma J."/>
        </authorList>
    </citation>
    <scope>NUCLEOTIDE SEQUENCE [LARGE SCALE GENOMIC DNA]</scope>
    <source>
        <strain evidence="9">CGMCC 1.10188</strain>
    </source>
</reference>
<keyword evidence="4" id="KW-0378">Hydrolase</keyword>
<evidence type="ECO:0000256" key="6">
    <source>
        <dbReference type="SAM" id="MobiDB-lite"/>
    </source>
</evidence>
<organism evidence="8 9">
    <name type="scientific">Tistrella bauzanensis</name>
    <dbReference type="NCBI Taxonomy" id="657419"/>
    <lineage>
        <taxon>Bacteria</taxon>
        <taxon>Pseudomonadati</taxon>
        <taxon>Pseudomonadota</taxon>
        <taxon>Alphaproteobacteria</taxon>
        <taxon>Geminicoccales</taxon>
        <taxon>Geminicoccaceae</taxon>
        <taxon>Tistrella</taxon>
    </lineage>
</organism>
<evidence type="ECO:0000256" key="1">
    <source>
        <dbReference type="ARBA" id="ARBA00001946"/>
    </source>
</evidence>
<evidence type="ECO:0000256" key="4">
    <source>
        <dbReference type="ARBA" id="ARBA00022801"/>
    </source>
</evidence>
<dbReference type="Gene3D" id="3.60.10.10">
    <property type="entry name" value="Endonuclease/exonuclease/phosphatase"/>
    <property type="match status" value="1"/>
</dbReference>
<gene>
    <name evidence="8" type="ORF">GCM10011505_05300</name>
</gene>
<evidence type="ECO:0000313" key="9">
    <source>
        <dbReference type="Proteomes" id="UP000603352"/>
    </source>
</evidence>
<name>A0ABQ1I8U6_9PROT</name>
<feature type="compositionally biased region" description="Basic and acidic residues" evidence="6">
    <location>
        <begin position="235"/>
        <end position="250"/>
    </location>
</feature>
<comment type="similarity">
    <text evidence="2">Belongs to the DNA repair enzymes AP/ExoA family.</text>
</comment>
<evidence type="ECO:0000256" key="2">
    <source>
        <dbReference type="ARBA" id="ARBA00007092"/>
    </source>
</evidence>
<dbReference type="PANTHER" id="PTHR43250">
    <property type="entry name" value="EXODEOXYRIBONUCLEASE III"/>
    <property type="match status" value="1"/>
</dbReference>
<dbReference type="RefSeq" id="WP_188574610.1">
    <property type="nucleotide sequence ID" value="NZ_BMDZ01000003.1"/>
</dbReference>
<comment type="cofactor">
    <cofactor evidence="1">
        <name>Mg(2+)</name>
        <dbReference type="ChEBI" id="CHEBI:18420"/>
    </cofactor>
</comment>
<proteinExistence type="inferred from homology"/>
<comment type="caution">
    <text evidence="8">The sequence shown here is derived from an EMBL/GenBank/DDBJ whole genome shotgun (WGS) entry which is preliminary data.</text>
</comment>
<dbReference type="InterPro" id="IPR004808">
    <property type="entry name" value="AP_endonuc_1"/>
</dbReference>
<dbReference type="PROSITE" id="PS00726">
    <property type="entry name" value="AP_NUCLEASE_F1_1"/>
    <property type="match status" value="1"/>
</dbReference>
<dbReference type="NCBIfam" id="TIGR00195">
    <property type="entry name" value="exoDNase_III"/>
    <property type="match status" value="1"/>
</dbReference>
<dbReference type="InterPro" id="IPR037493">
    <property type="entry name" value="ExoIII-like"/>
</dbReference>
<keyword evidence="3" id="KW-0479">Metal-binding</keyword>
<evidence type="ECO:0000313" key="8">
    <source>
        <dbReference type="EMBL" id="GGB26918.1"/>
    </source>
</evidence>
<keyword evidence="5" id="KW-0460">Magnesium</keyword>